<feature type="transmembrane region" description="Helical" evidence="1">
    <location>
        <begin position="132"/>
        <end position="150"/>
    </location>
</feature>
<gene>
    <name evidence="2" type="ORF">MAR_008480</name>
</gene>
<evidence type="ECO:0000313" key="3">
    <source>
        <dbReference type="Proteomes" id="UP001164746"/>
    </source>
</evidence>
<accession>A0ABY7DYP7</accession>
<feature type="transmembrane region" description="Helical" evidence="1">
    <location>
        <begin position="107"/>
        <end position="126"/>
    </location>
</feature>
<dbReference type="PANTHER" id="PTHR31034">
    <property type="entry name" value="TRANSMEMBRANE PROTEIN 101"/>
    <property type="match status" value="1"/>
</dbReference>
<proteinExistence type="predicted"/>
<reference evidence="2" key="1">
    <citation type="submission" date="2022-11" db="EMBL/GenBank/DDBJ databases">
        <title>Centuries of genome instability and evolution in soft-shell clam transmissible cancer (bioRxiv).</title>
        <authorList>
            <person name="Hart S.F.M."/>
            <person name="Yonemitsu M.A."/>
            <person name="Giersch R.M."/>
            <person name="Beal B.F."/>
            <person name="Arriagada G."/>
            <person name="Davis B.W."/>
            <person name="Ostrander E.A."/>
            <person name="Goff S.P."/>
            <person name="Metzger M.J."/>
        </authorList>
    </citation>
    <scope>NUCLEOTIDE SEQUENCE</scope>
    <source>
        <strain evidence="2">MELC-2E11</strain>
        <tissue evidence="2">Siphon/mantle</tissue>
    </source>
</reference>
<dbReference type="InterPro" id="IPR029371">
    <property type="entry name" value="TMEM101"/>
</dbReference>
<evidence type="ECO:0000313" key="2">
    <source>
        <dbReference type="EMBL" id="WAR01922.1"/>
    </source>
</evidence>
<keyword evidence="1" id="KW-0472">Membrane</keyword>
<dbReference type="Proteomes" id="UP001164746">
    <property type="component" value="Chromosome 4"/>
</dbReference>
<dbReference type="Pfam" id="PF15111">
    <property type="entry name" value="TMEM101"/>
    <property type="match status" value="1"/>
</dbReference>
<feature type="transmembrane region" description="Helical" evidence="1">
    <location>
        <begin position="162"/>
        <end position="179"/>
    </location>
</feature>
<dbReference type="PANTHER" id="PTHR31034:SF2">
    <property type="entry name" value="TRANSMEMBRANE PROTEIN 101"/>
    <property type="match status" value="1"/>
</dbReference>
<keyword evidence="1" id="KW-1133">Transmembrane helix</keyword>
<keyword evidence="3" id="KW-1185">Reference proteome</keyword>
<name>A0ABY7DYP7_MYAAR</name>
<sequence length="326" mass="37402">MPPGETEVVKISGPNFREFDIVKETPAEMPATIQRPDVKFRLKFSDLWENPELVLTNMAPSWLLKAGSAIPEFLLGKFPYIQAVTLLMLLAERALKMEKYPPMHPYIIYAVSGLCLLSGVMFTAKIKVKHASLIYCLVLAYLAVNAYTNKQFNYSRHVRNRLSSRHLGCLGLYILYAFMKSGRESKLMQRVGELCLATYLCAQAYLLNESYEDKKAIDELVPGGIYARYVFTLLFACAGLCFIAGYFLKDISLTVAFVVSIYIILVDMKFWFWQYRGTSYWNQVRLLIDNVNIVAGFFLLMNHYENLTEKDQDEGDANEEDREKQD</sequence>
<keyword evidence="1" id="KW-0812">Transmembrane</keyword>
<feature type="transmembrane region" description="Helical" evidence="1">
    <location>
        <begin position="254"/>
        <end position="272"/>
    </location>
</feature>
<evidence type="ECO:0000256" key="1">
    <source>
        <dbReference type="SAM" id="Phobius"/>
    </source>
</evidence>
<organism evidence="2 3">
    <name type="scientific">Mya arenaria</name>
    <name type="common">Soft-shell clam</name>
    <dbReference type="NCBI Taxonomy" id="6604"/>
    <lineage>
        <taxon>Eukaryota</taxon>
        <taxon>Metazoa</taxon>
        <taxon>Spiralia</taxon>
        <taxon>Lophotrochozoa</taxon>
        <taxon>Mollusca</taxon>
        <taxon>Bivalvia</taxon>
        <taxon>Autobranchia</taxon>
        <taxon>Heteroconchia</taxon>
        <taxon>Euheterodonta</taxon>
        <taxon>Imparidentia</taxon>
        <taxon>Neoheterodontei</taxon>
        <taxon>Myida</taxon>
        <taxon>Myoidea</taxon>
        <taxon>Myidae</taxon>
        <taxon>Mya</taxon>
    </lineage>
</organism>
<feature type="transmembrane region" description="Helical" evidence="1">
    <location>
        <begin position="229"/>
        <end position="248"/>
    </location>
</feature>
<dbReference type="EMBL" id="CP111015">
    <property type="protein sequence ID" value="WAR01922.1"/>
    <property type="molecule type" value="Genomic_DNA"/>
</dbReference>
<protein>
    <submittedName>
        <fullName evidence="2">TM101-like protein</fullName>
    </submittedName>
</protein>